<proteinExistence type="predicted"/>
<dbReference type="InterPro" id="IPR044922">
    <property type="entry name" value="DUF2063_N_sf"/>
</dbReference>
<keyword evidence="3" id="KW-1185">Reference proteome</keyword>
<dbReference type="Pfam" id="PF09836">
    <property type="entry name" value="DUF2063"/>
    <property type="match status" value="1"/>
</dbReference>
<sequence length="253" mass="27106">MSGQREFAQALLRPETTAPDGLLTWNGSDASQRFAIYRNNVTVSLIDALVAAYPVVMQLVGETFFREMARIYVRLHPPCSRIMLTYGHRFPGFIESFAPASDLPYLADVARLERARRRAYHAADMPPLGPSAYAALDPEALGLLTVRLHPSTAILQSAFAIVSLWAAHQGLMAIEAVDPCRPEDALIVRPDLEVDVVRLAPGVAAFLASLEAGATVADAVANALRQSPEFDITTGLATLMASGVSAAFSAAGE</sequence>
<organism evidence="2 3">
    <name type="scientific">Bosea vaviloviae</name>
    <dbReference type="NCBI Taxonomy" id="1526658"/>
    <lineage>
        <taxon>Bacteria</taxon>
        <taxon>Pseudomonadati</taxon>
        <taxon>Pseudomonadota</taxon>
        <taxon>Alphaproteobacteria</taxon>
        <taxon>Hyphomicrobiales</taxon>
        <taxon>Boseaceae</taxon>
        <taxon>Bosea</taxon>
    </lineage>
</organism>
<dbReference type="OrthoDB" id="4146344at2"/>
<evidence type="ECO:0000259" key="1">
    <source>
        <dbReference type="Pfam" id="PF09836"/>
    </source>
</evidence>
<comment type="caution">
    <text evidence="2">The sequence shown here is derived from an EMBL/GenBank/DDBJ whole genome shotgun (WGS) entry which is preliminary data.</text>
</comment>
<dbReference type="Proteomes" id="UP000037822">
    <property type="component" value="Unassembled WGS sequence"/>
</dbReference>
<feature type="domain" description="Putative DNA-binding" evidence="1">
    <location>
        <begin position="4"/>
        <end position="94"/>
    </location>
</feature>
<accession>A0A0N1N218</accession>
<reference evidence="2 3" key="1">
    <citation type="submission" date="2015-07" db="EMBL/GenBank/DDBJ databases">
        <title>Whole genome sequencing of Bosea vaviloviae isolated from cave pool.</title>
        <authorList>
            <person name="Tan N.E.H."/>
            <person name="Lee Y.P."/>
            <person name="Gan H.M."/>
            <person name="Barton H."/>
            <person name="Savka M.A."/>
        </authorList>
    </citation>
    <scope>NUCLEOTIDE SEQUENCE [LARGE SCALE GENOMIC DNA]</scope>
    <source>
        <strain evidence="2 3">SD260</strain>
    </source>
</reference>
<dbReference type="InterPro" id="IPR018640">
    <property type="entry name" value="DUF2063"/>
</dbReference>
<evidence type="ECO:0000313" key="3">
    <source>
        <dbReference type="Proteomes" id="UP000037822"/>
    </source>
</evidence>
<dbReference type="PATRIC" id="fig|1526658.3.peg.4609"/>
<name>A0A0N1N218_9HYPH</name>
<evidence type="ECO:0000313" key="2">
    <source>
        <dbReference type="EMBL" id="KPH80055.1"/>
    </source>
</evidence>
<dbReference type="EMBL" id="LGSZ01000047">
    <property type="protein sequence ID" value="KPH80055.1"/>
    <property type="molecule type" value="Genomic_DNA"/>
</dbReference>
<dbReference type="RefSeq" id="WP_054210066.1">
    <property type="nucleotide sequence ID" value="NZ_LGSZ01000047.1"/>
</dbReference>
<dbReference type="AlphaFoldDB" id="A0A0N1N218"/>
<protein>
    <recommendedName>
        <fullName evidence="1">Putative DNA-binding domain-containing protein</fullName>
    </recommendedName>
</protein>
<gene>
    <name evidence="2" type="ORF">AE618_16170</name>
</gene>
<dbReference type="Gene3D" id="1.10.150.690">
    <property type="entry name" value="DUF2063"/>
    <property type="match status" value="1"/>
</dbReference>